<name>A0ABM1BDX5_LIMPO</name>
<protein>
    <submittedName>
        <fullName evidence="5">Protein KIAA0100-like</fullName>
    </submittedName>
</protein>
<dbReference type="Pfam" id="PF10344">
    <property type="entry name" value="Hobbit"/>
    <property type="match status" value="1"/>
</dbReference>
<dbReference type="PANTHER" id="PTHR15678:SF6">
    <property type="entry name" value="BRIDGE-LIKE LIPID TRANSFER PROTEIN FAMILY MEMBER 2"/>
    <property type="match status" value="1"/>
</dbReference>
<feature type="non-terminal residue" evidence="5">
    <location>
        <position position="1"/>
    </location>
</feature>
<evidence type="ECO:0000313" key="4">
    <source>
        <dbReference type="Proteomes" id="UP000694941"/>
    </source>
</evidence>
<accession>A0ABM1BDX5</accession>
<feature type="region of interest" description="Disordered" evidence="2">
    <location>
        <begin position="1221"/>
        <end position="1253"/>
    </location>
</feature>
<evidence type="ECO:0000256" key="1">
    <source>
        <dbReference type="SAM" id="Coils"/>
    </source>
</evidence>
<sequence length="1385" mass="158584">IINIKEVKVVFPYQYNFAEVFNEQAIGIVKWLKLIHKKQKKPFTLDSPLPADLVIKIKFFSVEISDDIFEVKLKDNYALLEDEYNESLKRKKMLDEKLENLRKTNLLLPLEKIEELYNSLAKKNADIYVQRSRLLYHNADLRTPLITWTFEGVDFVVVADTSYHGTDRVIQVLKEIDEESPFPEEGLEFTTLWCRRVRGSMQAVSCQLRNYPQTLLEIKEFHVWGRLVGAEQEAAPRAKRTTVIQVGEPWRDMTVERSMPSLKFYHELNCDIESFCSAYGPCWDPIMAQVNLSMENISKPSADPSLSLPWWDKVRLLLHGRLTMSIQHLTLLMHASLDPYNMMEQMEMTWSDVIIDWTNAKIMMQGDLDIYVHTASKYDDCRLLHIPNLKFSLKLDWMCLANPNDHHVVMPCAPDKIPEYSSNQVHDSYRAFRSQQLNMSLSIETKPVALETSSDIPTMLLYSSTLRWLENLKVILSGVPKLTRRGILFNNIKPRKVPLSRHYRNIRLSVNFHKFQVCYWMSFTKQRGFELLGGRLSLSSEHTLALTPLVDGLKHRTRADWRIAYMNCELRDSEIWLYHGSMDDQEIDANKSFRGPVDRNYFLSVTRVSYGREASIKDLLTEQDMEDTPTHRLVVHGLKGAWTKHNRDVVFFLFDSYIKATLLKRNLSTEALKCFKLESQATPVKSKNMIAGSSSISQAATPSPMTRLQSGHAASMLQKLIAEAEANSVVFTEEIEGGTKEQQLHGVAACQTDDVLHKNWLIELVNSQVMLRGCETSGYVIVSASKAQILQRIHRHTWKERTLVSKTTWVGSLECMQYYATVDAGDPSPSFDNVMWLTVDNIEAQKDSMVISDLADLVGSGHSVGGVVSSTVGGASDPTSAPLQLQRIVSRCGCQFFYASYGENVDPSTLEEVHPPPTNDDPWDQEVAVDSFTLTHHDLDICTNSLQYAMILDLVNNLLLYVEPRKKEASEKLQRMRFQLQLCSIDDQKVPILQLQNQVRSLVFNLRRLEKEAYLAQKALEENPSREDLAGDLEQLEKEIYSYKEQLNFASEELAMMISCFKEMHVSATKQRQLATAQESGEDVVRRSEMCFKHAQWRLTDADGLLGIADLVLSNFLYSKITKNDDSVEHLLELGYFKVTNLLPNQLYKDVLQPTELQPNIPVDRQQALRIFCRDRAPVGGISVKEHLEVNVIPITIGLTYAFFTTMLKFFFPERATEKTEEHGYEEQDGAGTLSRQKKRTTLSNRSTPTSIDRDDIDKMKERAAENHTFLYIKIPEVPIRVSYKGEKEKNIEDLHDCSLMLPTLEYHNRTWTWLDLLLEMKNDSKRVLLSQAIKQKLQIKSSKTSLDESSQPQEEDKARLLLGSKLTGGPEKGTKKGLFGKSNK</sequence>
<keyword evidence="4" id="KW-1185">Reference proteome</keyword>
<gene>
    <name evidence="5" type="primary">LOC106464438</name>
</gene>
<dbReference type="GeneID" id="106464438"/>
<feature type="domain" description="FMP27/BLTP2/Hobbit GFWDK motif-containing RBG unit" evidence="3">
    <location>
        <begin position="210"/>
        <end position="342"/>
    </location>
</feature>
<evidence type="ECO:0000313" key="5">
    <source>
        <dbReference type="RefSeq" id="XP_013780034.1"/>
    </source>
</evidence>
<dbReference type="RefSeq" id="XP_013780034.1">
    <property type="nucleotide sequence ID" value="XM_013924580.2"/>
</dbReference>
<dbReference type="InterPro" id="IPR019441">
    <property type="entry name" value="FMP27/BLTP2/Hobbit_GFWDK_RBG"/>
</dbReference>
<feature type="coiled-coil region" evidence="1">
    <location>
        <begin position="992"/>
        <end position="1053"/>
    </location>
</feature>
<evidence type="ECO:0000259" key="3">
    <source>
        <dbReference type="SMART" id="SM01214"/>
    </source>
</evidence>
<dbReference type="PANTHER" id="PTHR15678">
    <property type="entry name" value="ANTIGEN MLAA-22-RELATED"/>
    <property type="match status" value="1"/>
</dbReference>
<proteinExistence type="predicted"/>
<reference evidence="5" key="1">
    <citation type="submission" date="2025-08" db="UniProtKB">
        <authorList>
            <consortium name="RefSeq"/>
        </authorList>
    </citation>
    <scope>IDENTIFICATION</scope>
    <source>
        <tissue evidence="5">Muscle</tissue>
    </source>
</reference>
<feature type="compositionally biased region" description="Polar residues" evidence="2">
    <location>
        <begin position="1242"/>
        <end position="1251"/>
    </location>
</feature>
<evidence type="ECO:0000256" key="2">
    <source>
        <dbReference type="SAM" id="MobiDB-lite"/>
    </source>
</evidence>
<feature type="region of interest" description="Disordered" evidence="2">
    <location>
        <begin position="1341"/>
        <end position="1385"/>
    </location>
</feature>
<keyword evidence="1" id="KW-0175">Coiled coil</keyword>
<dbReference type="SMART" id="SM01214">
    <property type="entry name" value="Fmp27_GFWDK"/>
    <property type="match status" value="1"/>
</dbReference>
<feature type="compositionally biased region" description="Polar residues" evidence="2">
    <location>
        <begin position="1341"/>
        <end position="1353"/>
    </location>
</feature>
<organism evidence="4 5">
    <name type="scientific">Limulus polyphemus</name>
    <name type="common">Atlantic horseshoe crab</name>
    <dbReference type="NCBI Taxonomy" id="6850"/>
    <lineage>
        <taxon>Eukaryota</taxon>
        <taxon>Metazoa</taxon>
        <taxon>Ecdysozoa</taxon>
        <taxon>Arthropoda</taxon>
        <taxon>Chelicerata</taxon>
        <taxon>Merostomata</taxon>
        <taxon>Xiphosura</taxon>
        <taxon>Limulidae</taxon>
        <taxon>Limulus</taxon>
    </lineage>
</organism>
<dbReference type="InterPro" id="IPR045167">
    <property type="entry name" value="Hobbit"/>
</dbReference>
<dbReference type="Proteomes" id="UP000694941">
    <property type="component" value="Unplaced"/>
</dbReference>
<feature type="coiled-coil region" evidence="1">
    <location>
        <begin position="77"/>
        <end position="104"/>
    </location>
</feature>